<evidence type="ECO:0000313" key="5">
    <source>
        <dbReference type="Proteomes" id="UP000064967"/>
    </source>
</evidence>
<dbReference type="AlphaFoldDB" id="A0A0K1Q695"/>
<accession>A0A0K1Q695</accession>
<dbReference type="GO" id="GO:0016780">
    <property type="term" value="F:phosphotransferase activity, for other substituted phosphate groups"/>
    <property type="evidence" value="ECO:0007669"/>
    <property type="project" value="InterPro"/>
</dbReference>
<feature type="transmembrane region" description="Helical" evidence="3">
    <location>
        <begin position="46"/>
        <end position="64"/>
    </location>
</feature>
<evidence type="ECO:0000313" key="4">
    <source>
        <dbReference type="EMBL" id="AKV01351.1"/>
    </source>
</evidence>
<keyword evidence="3" id="KW-0812">Transmembrane</keyword>
<comment type="similarity">
    <text evidence="2">Belongs to the CDP-alcohol phosphatidyltransferase class-I family.</text>
</comment>
<dbReference type="RefSeq" id="WP_146652467.1">
    <property type="nucleotide sequence ID" value="NZ_CP012333.1"/>
</dbReference>
<dbReference type="Proteomes" id="UP000064967">
    <property type="component" value="Chromosome"/>
</dbReference>
<dbReference type="InterPro" id="IPR000462">
    <property type="entry name" value="CDP-OH_P_trans"/>
</dbReference>
<organism evidence="4 5">
    <name type="scientific">Labilithrix luteola</name>
    <dbReference type="NCBI Taxonomy" id="1391654"/>
    <lineage>
        <taxon>Bacteria</taxon>
        <taxon>Pseudomonadati</taxon>
        <taxon>Myxococcota</taxon>
        <taxon>Polyangia</taxon>
        <taxon>Polyangiales</taxon>
        <taxon>Labilitrichaceae</taxon>
        <taxon>Labilithrix</taxon>
    </lineage>
</organism>
<evidence type="ECO:0000256" key="2">
    <source>
        <dbReference type="RuleBase" id="RU003750"/>
    </source>
</evidence>
<evidence type="ECO:0000256" key="1">
    <source>
        <dbReference type="ARBA" id="ARBA00022679"/>
    </source>
</evidence>
<keyword evidence="1 2" id="KW-0808">Transferase</keyword>
<sequence>MIRTALEIYRTTRKKHDLVFNVYMMRPVAAFVVGIFAKTPITPNQVTLLNLFVFVVSMALLVAIPDYRGGLIAVAVLELSYCLDCVDGMLARFKKIASKEGHLFDFFTDEIKAVLLAAALPIRFWRGGGLGFDGTEWRPGTPTFLLAATGAAIILASATSLTNFVRRPEVSGRAQTVEAHYEAVVEAKPTSLVGRIGGLVTTFLRFLNHYPSHIWIFALLGRLDVMFWVYAAINLLYLGRGWLGLILRFGRSPGVSQPSREATIDDDRAA</sequence>
<dbReference type="GO" id="GO:0016020">
    <property type="term" value="C:membrane"/>
    <property type="evidence" value="ECO:0007669"/>
    <property type="project" value="InterPro"/>
</dbReference>
<evidence type="ECO:0008006" key="6">
    <source>
        <dbReference type="Google" id="ProtNLM"/>
    </source>
</evidence>
<dbReference type="InterPro" id="IPR043130">
    <property type="entry name" value="CDP-OH_PTrfase_TM_dom"/>
</dbReference>
<dbReference type="GO" id="GO:0008654">
    <property type="term" value="P:phospholipid biosynthetic process"/>
    <property type="evidence" value="ECO:0007669"/>
    <property type="project" value="InterPro"/>
</dbReference>
<dbReference type="Gene3D" id="1.20.120.1760">
    <property type="match status" value="1"/>
</dbReference>
<dbReference type="PROSITE" id="PS00379">
    <property type="entry name" value="CDP_ALCOHOL_P_TRANSF"/>
    <property type="match status" value="1"/>
</dbReference>
<feature type="transmembrane region" description="Helical" evidence="3">
    <location>
        <begin position="144"/>
        <end position="165"/>
    </location>
</feature>
<name>A0A0K1Q695_9BACT</name>
<dbReference type="KEGG" id="llu:AKJ09_08014"/>
<dbReference type="OrthoDB" id="7857679at2"/>
<reference evidence="4 5" key="1">
    <citation type="submission" date="2015-08" db="EMBL/GenBank/DDBJ databases">
        <authorList>
            <person name="Babu N.S."/>
            <person name="Beckwith C.J."/>
            <person name="Beseler K.G."/>
            <person name="Brison A."/>
            <person name="Carone J.V."/>
            <person name="Caskin T.P."/>
            <person name="Diamond M."/>
            <person name="Durham M.E."/>
            <person name="Foxe J.M."/>
            <person name="Go M."/>
            <person name="Henderson B.A."/>
            <person name="Jones I.B."/>
            <person name="McGettigan J.A."/>
            <person name="Micheletti S.J."/>
            <person name="Nasrallah M.E."/>
            <person name="Ortiz D."/>
            <person name="Piller C.R."/>
            <person name="Privatt S.R."/>
            <person name="Schneider S.L."/>
            <person name="Sharp S."/>
            <person name="Smith T.C."/>
            <person name="Stanton J.D."/>
            <person name="Ullery H.E."/>
            <person name="Wilson R.J."/>
            <person name="Serrano M.G."/>
            <person name="Buck G."/>
            <person name="Lee V."/>
            <person name="Wang Y."/>
            <person name="Carvalho R."/>
            <person name="Voegtly L."/>
            <person name="Shi R."/>
            <person name="Duckworth R."/>
            <person name="Johnson A."/>
            <person name="Loviza R."/>
            <person name="Walstead R."/>
            <person name="Shah Z."/>
            <person name="Kiflezghi M."/>
            <person name="Wade K."/>
            <person name="Ball S.L."/>
            <person name="Bradley K.W."/>
            <person name="Asai D.J."/>
            <person name="Bowman C.A."/>
            <person name="Russell D.A."/>
            <person name="Pope W.H."/>
            <person name="Jacobs-Sera D."/>
            <person name="Hendrix R.W."/>
            <person name="Hatfull G.F."/>
        </authorList>
    </citation>
    <scope>NUCLEOTIDE SEQUENCE [LARGE SCALE GENOMIC DNA]</scope>
    <source>
        <strain evidence="4 5">DSM 27648</strain>
    </source>
</reference>
<dbReference type="InterPro" id="IPR048254">
    <property type="entry name" value="CDP_ALCOHOL_P_TRANSF_CS"/>
</dbReference>
<keyword evidence="3" id="KW-1133">Transmembrane helix</keyword>
<feature type="transmembrane region" description="Helical" evidence="3">
    <location>
        <begin position="214"/>
        <end position="237"/>
    </location>
</feature>
<dbReference type="STRING" id="1391654.AKJ09_08014"/>
<feature type="transmembrane region" description="Helical" evidence="3">
    <location>
        <begin position="70"/>
        <end position="91"/>
    </location>
</feature>
<protein>
    <recommendedName>
        <fullName evidence="6">CDP-diacylglycerol--glycerol-3-phosphate 3-phosphatidyltransferase</fullName>
    </recommendedName>
</protein>
<keyword evidence="5" id="KW-1185">Reference proteome</keyword>
<proteinExistence type="inferred from homology"/>
<evidence type="ECO:0000256" key="3">
    <source>
        <dbReference type="SAM" id="Phobius"/>
    </source>
</evidence>
<gene>
    <name evidence="4" type="ORF">AKJ09_08014</name>
</gene>
<keyword evidence="3" id="KW-0472">Membrane</keyword>
<dbReference type="Pfam" id="PF01066">
    <property type="entry name" value="CDP-OH_P_transf"/>
    <property type="match status" value="1"/>
</dbReference>
<dbReference type="EMBL" id="CP012333">
    <property type="protein sequence ID" value="AKV01351.1"/>
    <property type="molecule type" value="Genomic_DNA"/>
</dbReference>
<feature type="transmembrane region" description="Helical" evidence="3">
    <location>
        <begin position="20"/>
        <end position="37"/>
    </location>
</feature>